<comment type="caution">
    <text evidence="2">The sequence shown here is derived from an EMBL/GenBank/DDBJ whole genome shotgun (WGS) entry which is preliminary data.</text>
</comment>
<dbReference type="AlphaFoldDB" id="A0A0W1R800"/>
<dbReference type="InterPro" id="IPR058782">
    <property type="entry name" value="GIY_YIG_3"/>
</dbReference>
<protein>
    <recommendedName>
        <fullName evidence="1">GIY-YIG domain-containing protein</fullName>
    </recommendedName>
</protein>
<gene>
    <name evidence="2" type="ORF">AUR64_16735</name>
</gene>
<dbReference type="STRING" id="1514971.AUR64_16735"/>
<dbReference type="OrthoDB" id="237163at2157"/>
<dbReference type="RefSeq" id="WP_058582575.1">
    <property type="nucleotide sequence ID" value="NZ_LOPU01000029.1"/>
</dbReference>
<evidence type="ECO:0000259" key="1">
    <source>
        <dbReference type="Pfam" id="PF26468"/>
    </source>
</evidence>
<dbReference type="Proteomes" id="UP000054387">
    <property type="component" value="Unassembled WGS sequence"/>
</dbReference>
<keyword evidence="3" id="KW-1185">Reference proteome</keyword>
<feature type="domain" description="GIY-YIG" evidence="1">
    <location>
        <begin position="1"/>
        <end position="234"/>
    </location>
</feature>
<reference evidence="2 3" key="1">
    <citation type="submission" date="2015-12" db="EMBL/GenBank/DDBJ databases">
        <title>Haloprofundus marisrubri gen. nov., sp. nov., an extremely halophilic archaeon isolated from the Discovery deep brine-seawater interface in the Red Sea.</title>
        <authorList>
            <person name="Zhang G."/>
            <person name="Stingl U."/>
            <person name="Rashid M."/>
        </authorList>
    </citation>
    <scope>NUCLEOTIDE SEQUENCE [LARGE SCALE GENOMIC DNA]</scope>
    <source>
        <strain evidence="2 3">SB9</strain>
    </source>
</reference>
<sequence length="236" mass="26993">MTRRDDLDELYRLFDDLEARVGGRQTLADCTGYMDWPDRGVYFFFAPEETRETTDQPRATRVGTHAVSEGSSTSLWDRLRTHRGAQRGTYEGGGNHRGSVFRKRVGEALVDRDGLRETYPQWGVGSTAKRELRLDELDMERRVSNYLRDLPFLWVAVDDEPSAESQRAYIERNVIALLSNYQHDPVDPRSGEWLGTASRSKKIRESGLWNVNHVDEEYDPAVLNALGDAVEKTQPL</sequence>
<dbReference type="EMBL" id="LOPU01000029">
    <property type="protein sequence ID" value="KTG09423.1"/>
    <property type="molecule type" value="Genomic_DNA"/>
</dbReference>
<name>A0A0W1R800_9EURY</name>
<dbReference type="Pfam" id="PF26468">
    <property type="entry name" value="GIY_YIG_3"/>
    <property type="match status" value="1"/>
</dbReference>
<evidence type="ECO:0000313" key="3">
    <source>
        <dbReference type="Proteomes" id="UP000054387"/>
    </source>
</evidence>
<accession>A0A0W1R800</accession>
<organism evidence="2 3">
    <name type="scientific">Haloprofundus marisrubri</name>
    <dbReference type="NCBI Taxonomy" id="1514971"/>
    <lineage>
        <taxon>Archaea</taxon>
        <taxon>Methanobacteriati</taxon>
        <taxon>Methanobacteriota</taxon>
        <taxon>Stenosarchaea group</taxon>
        <taxon>Halobacteria</taxon>
        <taxon>Halobacteriales</taxon>
        <taxon>Haloferacaceae</taxon>
        <taxon>Haloprofundus</taxon>
    </lineage>
</organism>
<evidence type="ECO:0000313" key="2">
    <source>
        <dbReference type="EMBL" id="KTG09423.1"/>
    </source>
</evidence>
<proteinExistence type="predicted"/>